<reference evidence="2 3" key="2">
    <citation type="submission" date="2020-04" db="EMBL/GenBank/DDBJ databases">
        <authorList>
            <person name="Fomenkov A."/>
            <person name="Anton B.P."/>
            <person name="Roberts R.J."/>
        </authorList>
    </citation>
    <scope>NUCLEOTIDE SEQUENCE [LARGE SCALE GENOMIC DNA]</scope>
    <source>
        <strain evidence="2 3">S2</strain>
    </source>
</reference>
<dbReference type="InterPro" id="IPR015287">
    <property type="entry name" value="Colicin_D_immunity_dom"/>
</dbReference>
<sequence length="93" mass="11125">MFAYKYKRLMEDFINEVITVEDFERDYLNTFKNETERLGSPLFEILNGVFEAVDCYWYECLPGQETNLEISEQQLRREVNEALVKLNKVLNNC</sequence>
<proteinExistence type="predicted"/>
<dbReference type="EMBL" id="CP051128">
    <property type="protein sequence ID" value="QIZ08302.1"/>
    <property type="molecule type" value="Genomic_DNA"/>
</dbReference>
<organism evidence="2 3">
    <name type="scientific">Priestia megaterium</name>
    <name type="common">Bacillus megaterium</name>
    <dbReference type="NCBI Taxonomy" id="1404"/>
    <lineage>
        <taxon>Bacteria</taxon>
        <taxon>Bacillati</taxon>
        <taxon>Bacillota</taxon>
        <taxon>Bacilli</taxon>
        <taxon>Bacillales</taxon>
        <taxon>Bacillaceae</taxon>
        <taxon>Priestia</taxon>
    </lineage>
</organism>
<protein>
    <recommendedName>
        <fullName evidence="1">Colicin D immunity protein domain-containing protein</fullName>
    </recommendedName>
</protein>
<reference evidence="2 3" key="1">
    <citation type="submission" date="2020-04" db="EMBL/GenBank/DDBJ databases">
        <title>Genome-Wide Identification of 5-Methylcytosine Sites in Bacterial Genomes By High-Throughput Sequencing of MspJI Restriction Fragments.</title>
        <authorList>
            <person name="Wu V."/>
        </authorList>
    </citation>
    <scope>NUCLEOTIDE SEQUENCE [LARGE SCALE GENOMIC DNA]</scope>
    <source>
        <strain evidence="2 3">S2</strain>
    </source>
</reference>
<accession>A0A6H1P4C6</accession>
<evidence type="ECO:0000313" key="2">
    <source>
        <dbReference type="EMBL" id="QIZ08302.1"/>
    </source>
</evidence>
<evidence type="ECO:0000313" key="3">
    <source>
        <dbReference type="Proteomes" id="UP000501868"/>
    </source>
</evidence>
<gene>
    <name evidence="2" type="ORF">HFZ78_17535</name>
</gene>
<dbReference type="GO" id="GO:0015643">
    <property type="term" value="F:toxic substance binding"/>
    <property type="evidence" value="ECO:0007669"/>
    <property type="project" value="InterPro"/>
</dbReference>
<dbReference type="Proteomes" id="UP000501868">
    <property type="component" value="Chromosome"/>
</dbReference>
<name>A0A6H1P4C6_PRIMG</name>
<dbReference type="InterPro" id="IPR036471">
    <property type="entry name" value="Colicin_D_sf"/>
</dbReference>
<dbReference type="AlphaFoldDB" id="A0A6H1P4C6"/>
<dbReference type="Pfam" id="PF09204">
    <property type="entry name" value="Colicin_immun"/>
    <property type="match status" value="1"/>
</dbReference>
<evidence type="ECO:0000259" key="1">
    <source>
        <dbReference type="Pfam" id="PF09204"/>
    </source>
</evidence>
<feature type="domain" description="Colicin D immunity protein" evidence="1">
    <location>
        <begin position="5"/>
        <end position="86"/>
    </location>
</feature>
<dbReference type="GO" id="GO:0030153">
    <property type="term" value="P:bacteriocin immunity"/>
    <property type="evidence" value="ECO:0007669"/>
    <property type="project" value="InterPro"/>
</dbReference>
<dbReference type="Gene3D" id="1.20.120.650">
    <property type="entry name" value="Colicin D"/>
    <property type="match status" value="1"/>
</dbReference>